<dbReference type="GO" id="GO:0005737">
    <property type="term" value="C:cytoplasm"/>
    <property type="evidence" value="ECO:0007669"/>
    <property type="project" value="TreeGrafter"/>
</dbReference>
<proteinExistence type="predicted"/>
<dbReference type="Proteomes" id="UP000694251">
    <property type="component" value="Chromosome 11"/>
</dbReference>
<evidence type="ECO:0000313" key="2">
    <source>
        <dbReference type="Proteomes" id="UP000694251"/>
    </source>
</evidence>
<sequence length="345" mass="37856">MAMLVKKPVKYFMVNAFSESAFKGNPAVVCFLDGKNETDDSWLQSLASEFNIPLTCFVIPITASNPLDPPHFLLRWFTPILEVDLCAHATLASAHTLFSNGLVGSDEVEFVTHSGILTAKRVSKTLKFYDYEEKESFLIELDFPVIPTCEYNSSDISMFSKALNGATIVDVQGTKNAKIISQAFNGAAKATSTDKIIVVLPSWESVTELQPRMDDISKCPGKLIIVTAAAPKGSVYDFCSRVFAPKLGVDEVKNSSLHAFSFSLGKSMNQKSLLVLGTLFLQDSVCGSAHCALAHYWSLKMNKCDFVAYAASHRSGRLKVHYDQEKQRVLLTGKAVTVMRGSILV</sequence>
<accession>A0A8T1ZF11</accession>
<dbReference type="InterPro" id="IPR003719">
    <property type="entry name" value="Phenazine_PhzF-like"/>
</dbReference>
<dbReference type="Pfam" id="PF02567">
    <property type="entry name" value="PhzC-PhzF"/>
    <property type="match status" value="2"/>
</dbReference>
<reference evidence="1 2" key="1">
    <citation type="submission" date="2020-12" db="EMBL/GenBank/DDBJ databases">
        <title>Concerted genomic and epigenomic changes stabilize Arabidopsis allopolyploids.</title>
        <authorList>
            <person name="Chen Z."/>
        </authorList>
    </citation>
    <scope>NUCLEOTIDE SEQUENCE [LARGE SCALE GENOMIC DNA]</scope>
    <source>
        <strain evidence="1">As9502</strain>
        <tissue evidence="1">Leaf</tissue>
    </source>
</reference>
<organism evidence="1 2">
    <name type="scientific">Arabidopsis suecica</name>
    <name type="common">Swedish thale-cress</name>
    <name type="synonym">Cardaminopsis suecica</name>
    <dbReference type="NCBI Taxonomy" id="45249"/>
    <lineage>
        <taxon>Eukaryota</taxon>
        <taxon>Viridiplantae</taxon>
        <taxon>Streptophyta</taxon>
        <taxon>Embryophyta</taxon>
        <taxon>Tracheophyta</taxon>
        <taxon>Spermatophyta</taxon>
        <taxon>Magnoliopsida</taxon>
        <taxon>eudicotyledons</taxon>
        <taxon>Gunneridae</taxon>
        <taxon>Pentapetalae</taxon>
        <taxon>rosids</taxon>
        <taxon>malvids</taxon>
        <taxon>Brassicales</taxon>
        <taxon>Brassicaceae</taxon>
        <taxon>Camelineae</taxon>
        <taxon>Arabidopsis</taxon>
    </lineage>
</organism>
<keyword evidence="2" id="KW-1185">Reference proteome</keyword>
<name>A0A8T1ZF11_ARASU</name>
<protein>
    <submittedName>
        <fullName evidence="1">Phenazine biosynthesis PhzF protein</fullName>
    </submittedName>
</protein>
<gene>
    <name evidence="1" type="ORF">ISN44_As11g037640</name>
</gene>
<dbReference type="OrthoDB" id="75169at2759"/>
<comment type="caution">
    <text evidence="1">The sequence shown here is derived from an EMBL/GenBank/DDBJ whole genome shotgun (WGS) entry which is preliminary data.</text>
</comment>
<dbReference type="PIRSF" id="PIRSF016184">
    <property type="entry name" value="PhzC_PhzF"/>
    <property type="match status" value="1"/>
</dbReference>
<dbReference type="PANTHER" id="PTHR13774:SF41">
    <property type="entry name" value="(RAPE) HYPOTHETICAL PROTEIN"/>
    <property type="match status" value="1"/>
</dbReference>
<evidence type="ECO:0000313" key="1">
    <source>
        <dbReference type="EMBL" id="KAG7557820.1"/>
    </source>
</evidence>
<dbReference type="EMBL" id="JAEFBJ010000011">
    <property type="protein sequence ID" value="KAG7557820.1"/>
    <property type="molecule type" value="Genomic_DNA"/>
</dbReference>
<dbReference type="AlphaFoldDB" id="A0A8T1ZF11"/>
<dbReference type="GO" id="GO:0016853">
    <property type="term" value="F:isomerase activity"/>
    <property type="evidence" value="ECO:0007669"/>
    <property type="project" value="TreeGrafter"/>
</dbReference>
<dbReference type="PANTHER" id="PTHR13774">
    <property type="entry name" value="PHENAZINE BIOSYNTHESIS PROTEIN"/>
    <property type="match status" value="1"/>
</dbReference>